<evidence type="ECO:0000313" key="3">
    <source>
        <dbReference type="Proteomes" id="UP000634136"/>
    </source>
</evidence>
<dbReference type="EMBL" id="JAAIUW010000004">
    <property type="protein sequence ID" value="KAF7834640.1"/>
    <property type="molecule type" value="Genomic_DNA"/>
</dbReference>
<organism evidence="2 3">
    <name type="scientific">Senna tora</name>
    <dbReference type="NCBI Taxonomy" id="362788"/>
    <lineage>
        <taxon>Eukaryota</taxon>
        <taxon>Viridiplantae</taxon>
        <taxon>Streptophyta</taxon>
        <taxon>Embryophyta</taxon>
        <taxon>Tracheophyta</taxon>
        <taxon>Spermatophyta</taxon>
        <taxon>Magnoliopsida</taxon>
        <taxon>eudicotyledons</taxon>
        <taxon>Gunneridae</taxon>
        <taxon>Pentapetalae</taxon>
        <taxon>rosids</taxon>
        <taxon>fabids</taxon>
        <taxon>Fabales</taxon>
        <taxon>Fabaceae</taxon>
        <taxon>Caesalpinioideae</taxon>
        <taxon>Cassia clade</taxon>
        <taxon>Senna</taxon>
    </lineage>
</organism>
<dbReference type="Pfam" id="PF13966">
    <property type="entry name" value="zf-RVT"/>
    <property type="match status" value="1"/>
</dbReference>
<proteinExistence type="predicted"/>
<sequence length="650" mass="75439">MGVTEEEIRGALFAMRGCKAPGIDGMLAIFFQKNWEVFKGDFTRTVRGDGSLDEKNERILWNGNQTEEFLPTRGIRQGDPLSPYIFVLCIEKLSHIIQDMVEDNRWKPMRAVRSRPMISHLSFTDDIVLFGEATVQQAQMFNQCLNKFCEASGQKVNPHKFSVFFSKNVENITKQNIIDLTGFSATHNLVKYLGMPILHERVSRRTFNFVVEKVRDRLSRWKRNCLSLPGRITLVKSVISTIPYYAMQSTKIPQITCLEIEKMQRNFLWGHMDNVRKPHPINWKTVCTPKDRGGFGIKHLLSMNDAFLMKMGWKLKTDRSNLHCQVLRGKYGRDRWGKDERPLIHLATTVIGNTDIECSVASYVSESGDWKTEEMIDFLSEAQIISIMNEMPPNPNRREDSIYWGTGGDGRFSVKKAYFALTQVRAPEAKWKWIWKLEVSERIRVFLWQMMHIKLPTRLTCSRWSGISSYCEWCVNQEEDVLHVMRDCQYAVRVWSSLVNPSALAVFFHTDLKGWINFNLSKDIGRNVELNWVQNWAVTMWMLWNWRNNALFDEDFCHPIDPQGRIMEFIKQIKTSMDGMNLQHSDNNKGEVLVSWEKPGRDWIKINSDGAVKSKELVTGCRALLRDQNGTWISAVIKKLTYCFVLKAEA</sequence>
<dbReference type="Proteomes" id="UP000634136">
    <property type="component" value="Unassembled WGS sequence"/>
</dbReference>
<comment type="caution">
    <text evidence="2">The sequence shown here is derived from an EMBL/GenBank/DDBJ whole genome shotgun (WGS) entry which is preliminary data.</text>
</comment>
<feature type="domain" description="Reverse transcriptase" evidence="1">
    <location>
        <begin position="1"/>
        <end position="197"/>
    </location>
</feature>
<dbReference type="AlphaFoldDB" id="A0A834WYE1"/>
<gene>
    <name evidence="2" type="ORF">G2W53_009499</name>
</gene>
<protein>
    <submittedName>
        <fullName evidence="2">Putative ribonuclease H protein At1g65750 family</fullName>
    </submittedName>
</protein>
<dbReference type="PANTHER" id="PTHR33116">
    <property type="entry name" value="REVERSE TRANSCRIPTASE ZINC-BINDING DOMAIN-CONTAINING PROTEIN-RELATED-RELATED"/>
    <property type="match status" value="1"/>
</dbReference>
<accession>A0A834WYE1</accession>
<evidence type="ECO:0000259" key="1">
    <source>
        <dbReference type="PROSITE" id="PS50878"/>
    </source>
</evidence>
<dbReference type="InterPro" id="IPR026960">
    <property type="entry name" value="RVT-Znf"/>
</dbReference>
<name>A0A834WYE1_9FABA</name>
<keyword evidence="3" id="KW-1185">Reference proteome</keyword>
<dbReference type="Pfam" id="PF00078">
    <property type="entry name" value="RVT_1"/>
    <property type="match status" value="1"/>
</dbReference>
<dbReference type="InterPro" id="IPR000477">
    <property type="entry name" value="RT_dom"/>
</dbReference>
<reference evidence="2" key="1">
    <citation type="submission" date="2020-09" db="EMBL/GenBank/DDBJ databases">
        <title>Genome-Enabled Discovery of Anthraquinone Biosynthesis in Senna tora.</title>
        <authorList>
            <person name="Kang S.-H."/>
            <person name="Pandey R.P."/>
            <person name="Lee C.-M."/>
            <person name="Sim J.-S."/>
            <person name="Jeong J.-T."/>
            <person name="Choi B.-S."/>
            <person name="Jung M."/>
            <person name="Ginzburg D."/>
            <person name="Zhao K."/>
            <person name="Won S.Y."/>
            <person name="Oh T.-J."/>
            <person name="Yu Y."/>
            <person name="Kim N.-H."/>
            <person name="Lee O.R."/>
            <person name="Lee T.-H."/>
            <person name="Bashyal P."/>
            <person name="Kim T.-S."/>
            <person name="Lee W.-H."/>
            <person name="Kawkins C."/>
            <person name="Kim C.-K."/>
            <person name="Kim J.S."/>
            <person name="Ahn B.O."/>
            <person name="Rhee S.Y."/>
            <person name="Sohng J.K."/>
        </authorList>
    </citation>
    <scope>NUCLEOTIDE SEQUENCE</scope>
    <source>
        <tissue evidence="2">Leaf</tissue>
    </source>
</reference>
<dbReference type="PANTHER" id="PTHR33116:SF70">
    <property type="entry name" value="NON-LTR RETROELEMENT REVERSE TRANSCRIPTASE-LIKE PROTEIN"/>
    <property type="match status" value="1"/>
</dbReference>
<evidence type="ECO:0000313" key="2">
    <source>
        <dbReference type="EMBL" id="KAF7834640.1"/>
    </source>
</evidence>
<dbReference type="OrthoDB" id="1426056at2759"/>
<dbReference type="PROSITE" id="PS50878">
    <property type="entry name" value="RT_POL"/>
    <property type="match status" value="1"/>
</dbReference>